<dbReference type="EMBL" id="KN716182">
    <property type="protein sequence ID" value="KJH51511.1"/>
    <property type="molecule type" value="Genomic_DNA"/>
</dbReference>
<dbReference type="PANTHER" id="PTHR19932">
    <property type="entry name" value="WD REPEAT AND HMG-BOX DNA BINDING PROTEIN"/>
    <property type="match status" value="1"/>
</dbReference>
<dbReference type="SUPFAM" id="SSF50978">
    <property type="entry name" value="WD40 repeat-like"/>
    <property type="match status" value="1"/>
</dbReference>
<reference evidence="2" key="2">
    <citation type="journal article" date="2016" name="Sci. Rep.">
        <title>Dictyocaulus viviparus genome, variome and transcriptome elucidate lungworm biology and support future intervention.</title>
        <authorList>
            <person name="McNulty S.N."/>
            <person name="Strube C."/>
            <person name="Rosa B.A."/>
            <person name="Martin J.C."/>
            <person name="Tyagi R."/>
            <person name="Choi Y.J."/>
            <person name="Wang Q."/>
            <person name="Hallsworth Pepin K."/>
            <person name="Zhang X."/>
            <person name="Ozersky P."/>
            <person name="Wilson R.K."/>
            <person name="Sternberg P.W."/>
            <person name="Gasser R.B."/>
            <person name="Mitreva M."/>
        </authorList>
    </citation>
    <scope>NUCLEOTIDE SEQUENCE [LARGE SCALE GENOMIC DNA]</scope>
    <source>
        <strain evidence="2">HannoverDv2000</strain>
    </source>
</reference>
<dbReference type="GO" id="GO:0003682">
    <property type="term" value="F:chromatin binding"/>
    <property type="evidence" value="ECO:0007669"/>
    <property type="project" value="TreeGrafter"/>
</dbReference>
<dbReference type="Pfam" id="PF00400">
    <property type="entry name" value="WD40"/>
    <property type="match status" value="2"/>
</dbReference>
<dbReference type="InterPro" id="IPR001680">
    <property type="entry name" value="WD40_rpt"/>
</dbReference>
<dbReference type="GO" id="GO:0000278">
    <property type="term" value="P:mitotic cell cycle"/>
    <property type="evidence" value="ECO:0007669"/>
    <property type="project" value="TreeGrafter"/>
</dbReference>
<dbReference type="GO" id="GO:0006261">
    <property type="term" value="P:DNA-templated DNA replication"/>
    <property type="evidence" value="ECO:0007669"/>
    <property type="project" value="TreeGrafter"/>
</dbReference>
<dbReference type="STRING" id="29172.A0A0D8YAA2"/>
<organism evidence="1 2">
    <name type="scientific">Dictyocaulus viviparus</name>
    <name type="common">Bovine lungworm</name>
    <dbReference type="NCBI Taxonomy" id="29172"/>
    <lineage>
        <taxon>Eukaryota</taxon>
        <taxon>Metazoa</taxon>
        <taxon>Ecdysozoa</taxon>
        <taxon>Nematoda</taxon>
        <taxon>Chromadorea</taxon>
        <taxon>Rhabditida</taxon>
        <taxon>Rhabditina</taxon>
        <taxon>Rhabditomorpha</taxon>
        <taxon>Strongyloidea</taxon>
        <taxon>Metastrongylidae</taxon>
        <taxon>Dictyocaulus</taxon>
    </lineage>
</organism>
<dbReference type="AlphaFoldDB" id="A0A0D8YAA2"/>
<protein>
    <submittedName>
        <fullName evidence="1">WD domain, G-beta repeat protein</fullName>
    </submittedName>
</protein>
<dbReference type="GO" id="GO:0006281">
    <property type="term" value="P:DNA repair"/>
    <property type="evidence" value="ECO:0007669"/>
    <property type="project" value="TreeGrafter"/>
</dbReference>
<dbReference type="InterPro" id="IPR036322">
    <property type="entry name" value="WD40_repeat_dom_sf"/>
</dbReference>
<dbReference type="OrthoDB" id="5850973at2759"/>
<dbReference type="SMART" id="SM00320">
    <property type="entry name" value="WD40"/>
    <property type="match status" value="3"/>
</dbReference>
<evidence type="ECO:0000313" key="2">
    <source>
        <dbReference type="Proteomes" id="UP000053766"/>
    </source>
</evidence>
<sequence length="251" mass="27649">MTFSDIRNVHVKGHISICTDRTSSSRKFLTCGTDGTVYVWDENSITNGEAPEIKSVADATHSCCAWNGENVFVGLTTTDLLTGVDKRIVGHCLLNNLESFRQIFSFSLEVNSIDASENYVVAGGSDFTVKKVNLNMNGPYDRFDTSGEVLSVSIDPKEEAYAVSCSDGTVSVFDIKSNEKLCCAEFMFTSFGDIGVANPRQTLTWSTDGSCLFIPSQGILISLGIVYFEGHLFNVVHNTMRTIFVHFYTFE</sequence>
<dbReference type="GO" id="GO:0043596">
    <property type="term" value="C:nuclear replication fork"/>
    <property type="evidence" value="ECO:0007669"/>
    <property type="project" value="TreeGrafter"/>
</dbReference>
<dbReference type="Proteomes" id="UP000053766">
    <property type="component" value="Unassembled WGS sequence"/>
</dbReference>
<accession>A0A0D8YAA2</accession>
<keyword evidence="2" id="KW-1185">Reference proteome</keyword>
<reference evidence="1 2" key="1">
    <citation type="submission" date="2013-11" db="EMBL/GenBank/DDBJ databases">
        <title>Draft genome of the bovine lungworm Dictyocaulus viviparus.</title>
        <authorList>
            <person name="Mitreva M."/>
        </authorList>
    </citation>
    <scope>NUCLEOTIDE SEQUENCE [LARGE SCALE GENOMIC DNA]</scope>
    <source>
        <strain evidence="1 2">HannoverDv2000</strain>
    </source>
</reference>
<dbReference type="InterPro" id="IPR015943">
    <property type="entry name" value="WD40/YVTN_repeat-like_dom_sf"/>
</dbReference>
<evidence type="ECO:0000313" key="1">
    <source>
        <dbReference type="EMBL" id="KJH51511.1"/>
    </source>
</evidence>
<proteinExistence type="predicted"/>
<dbReference type="Gene3D" id="2.130.10.10">
    <property type="entry name" value="YVTN repeat-like/Quinoprotein amine dehydrogenase"/>
    <property type="match status" value="1"/>
</dbReference>
<name>A0A0D8YAA2_DICVI</name>
<dbReference type="PANTHER" id="PTHR19932:SF10">
    <property type="entry name" value="WD REPEAT AND HMG-BOX DNA-BINDING PROTEIN 1"/>
    <property type="match status" value="1"/>
</dbReference>
<gene>
    <name evidence="1" type="ORF">DICVIV_02344</name>
</gene>